<proteinExistence type="predicted"/>
<keyword evidence="2" id="KW-1185">Reference proteome</keyword>
<evidence type="ECO:0000313" key="1">
    <source>
        <dbReference type="EMBL" id="ADY60603.1"/>
    </source>
</evidence>
<accession>F0SH62</accession>
<reference evidence="2" key="1">
    <citation type="submission" date="2011-02" db="EMBL/GenBank/DDBJ databases">
        <title>The complete genome of Planctomyces brasiliensis DSM 5305.</title>
        <authorList>
            <person name="Lucas S."/>
            <person name="Copeland A."/>
            <person name="Lapidus A."/>
            <person name="Bruce D."/>
            <person name="Goodwin L."/>
            <person name="Pitluck S."/>
            <person name="Kyrpides N."/>
            <person name="Mavromatis K."/>
            <person name="Pagani I."/>
            <person name="Ivanova N."/>
            <person name="Ovchinnikova G."/>
            <person name="Lu M."/>
            <person name="Detter J.C."/>
            <person name="Han C."/>
            <person name="Land M."/>
            <person name="Hauser L."/>
            <person name="Markowitz V."/>
            <person name="Cheng J.-F."/>
            <person name="Hugenholtz P."/>
            <person name="Woyke T."/>
            <person name="Wu D."/>
            <person name="Tindall B."/>
            <person name="Pomrenke H.G."/>
            <person name="Brambilla E."/>
            <person name="Klenk H.-P."/>
            <person name="Eisen J.A."/>
        </authorList>
    </citation>
    <scope>NUCLEOTIDE SEQUENCE [LARGE SCALE GENOMIC DNA]</scope>
    <source>
        <strain evidence="2">ATCC 49424 / DSM 5305 / JCM 21570 / NBRC 103401 / IFAM 1448</strain>
    </source>
</reference>
<gene>
    <name evidence="1" type="ordered locus">Plabr_3006</name>
</gene>
<dbReference type="Proteomes" id="UP000006860">
    <property type="component" value="Chromosome"/>
</dbReference>
<dbReference type="AlphaFoldDB" id="F0SH62"/>
<organism evidence="1 2">
    <name type="scientific">Rubinisphaera brasiliensis (strain ATCC 49424 / DSM 5305 / JCM 21570 / IAM 15109 / NBRC 103401 / IFAM 1448)</name>
    <name type="common">Planctomyces brasiliensis</name>
    <dbReference type="NCBI Taxonomy" id="756272"/>
    <lineage>
        <taxon>Bacteria</taxon>
        <taxon>Pseudomonadati</taxon>
        <taxon>Planctomycetota</taxon>
        <taxon>Planctomycetia</taxon>
        <taxon>Planctomycetales</taxon>
        <taxon>Planctomycetaceae</taxon>
        <taxon>Rubinisphaera</taxon>
    </lineage>
</organism>
<dbReference type="HOGENOM" id="CLU_2467097_0_0_0"/>
<dbReference type="KEGG" id="pbs:Plabr_3006"/>
<dbReference type="EMBL" id="CP002546">
    <property type="protein sequence ID" value="ADY60603.1"/>
    <property type="molecule type" value="Genomic_DNA"/>
</dbReference>
<protein>
    <submittedName>
        <fullName evidence="1">Uncharacterized protein</fullName>
    </submittedName>
</protein>
<name>F0SH62_RUBBR</name>
<evidence type="ECO:0000313" key="2">
    <source>
        <dbReference type="Proteomes" id="UP000006860"/>
    </source>
</evidence>
<sequence length="88" mass="9770">MCIELINLSRNQATNQEVTALSEYEQRDDTRHDWPGGARIGNLNACLDSSSVLVQETTAVELCLLSFFVPKESVRAAGLVIERPHLVE</sequence>